<protein>
    <recommendedName>
        <fullName evidence="4">Type II secretion system protein</fullName>
    </recommendedName>
</protein>
<name>A0ABQ4P603_9GAMM</name>
<evidence type="ECO:0000313" key="3">
    <source>
        <dbReference type="Proteomes" id="UP000887104"/>
    </source>
</evidence>
<dbReference type="RefSeq" id="WP_220780139.1">
    <property type="nucleotide sequence ID" value="NZ_BPEY01000012.1"/>
</dbReference>
<gene>
    <name evidence="2" type="ORF">TUM4438_10560</name>
</gene>
<organism evidence="2 3">
    <name type="scientific">Shewanella sairae</name>
    <dbReference type="NCBI Taxonomy" id="190310"/>
    <lineage>
        <taxon>Bacteria</taxon>
        <taxon>Pseudomonadati</taxon>
        <taxon>Pseudomonadota</taxon>
        <taxon>Gammaproteobacteria</taxon>
        <taxon>Alteromonadales</taxon>
        <taxon>Shewanellaceae</taxon>
        <taxon>Shewanella</taxon>
    </lineage>
</organism>
<comment type="caution">
    <text evidence="2">The sequence shown here is derived from an EMBL/GenBank/DDBJ whole genome shotgun (WGS) entry which is preliminary data.</text>
</comment>
<feature type="transmembrane region" description="Helical" evidence="1">
    <location>
        <begin position="6"/>
        <end position="26"/>
    </location>
</feature>
<evidence type="ECO:0000313" key="2">
    <source>
        <dbReference type="EMBL" id="GIU42903.1"/>
    </source>
</evidence>
<dbReference type="Proteomes" id="UP000887104">
    <property type="component" value="Unassembled WGS sequence"/>
</dbReference>
<dbReference type="EMBL" id="BPEY01000012">
    <property type="protein sequence ID" value="GIU42903.1"/>
    <property type="molecule type" value="Genomic_DNA"/>
</dbReference>
<proteinExistence type="predicted"/>
<keyword evidence="3" id="KW-1185">Reference proteome</keyword>
<reference evidence="2" key="1">
    <citation type="submission" date="2021-05" db="EMBL/GenBank/DDBJ databases">
        <title>Molecular characterization for Shewanella algae harboring chromosomal blaOXA-55-like strains isolated from clinical and environment sample.</title>
        <authorList>
            <person name="Ohama Y."/>
            <person name="Aoki K."/>
            <person name="Harada S."/>
            <person name="Moriya K."/>
            <person name="Ishii Y."/>
            <person name="Tateda K."/>
        </authorList>
    </citation>
    <scope>NUCLEOTIDE SEQUENCE</scope>
    <source>
        <strain evidence="2">JCM 11563</strain>
    </source>
</reference>
<keyword evidence="1" id="KW-0812">Transmembrane</keyword>
<evidence type="ECO:0000256" key="1">
    <source>
        <dbReference type="SAM" id="Phobius"/>
    </source>
</evidence>
<accession>A0ABQ4P603</accession>
<keyword evidence="1" id="KW-0472">Membrane</keyword>
<keyword evidence="1" id="KW-1133">Transmembrane helix</keyword>
<evidence type="ECO:0008006" key="4">
    <source>
        <dbReference type="Google" id="ProtNLM"/>
    </source>
</evidence>
<sequence length="164" mass="18553">MKQQGFSLVDALLALTIGAFALALIIPTAMRWGEQIEAKNRLIYAVDSAMYSMEIALREEWSISGCKNTLPSISLTKLIQQYELTPDVVELPWQVIPSYRSNRQMVVSINVTAADSSKIVNWFSMSRYITEVRGNTVDLILRLPLIESQYQNVNFNPQSECFEG</sequence>